<feature type="compositionally biased region" description="Polar residues" evidence="2">
    <location>
        <begin position="1082"/>
        <end position="1108"/>
    </location>
</feature>
<accession>A0AA85KEG0</accession>
<feature type="compositionally biased region" description="Low complexity" evidence="2">
    <location>
        <begin position="526"/>
        <end position="535"/>
    </location>
</feature>
<evidence type="ECO:0000313" key="3">
    <source>
        <dbReference type="Proteomes" id="UP000050795"/>
    </source>
</evidence>
<keyword evidence="3" id="KW-1185">Reference proteome</keyword>
<feature type="coiled-coil region" evidence="1">
    <location>
        <begin position="128"/>
        <end position="155"/>
    </location>
</feature>
<feature type="region of interest" description="Disordered" evidence="2">
    <location>
        <begin position="1070"/>
        <end position="1108"/>
    </location>
</feature>
<dbReference type="AlphaFoldDB" id="A0AA85KEG0"/>
<feature type="region of interest" description="Disordered" evidence="2">
    <location>
        <begin position="662"/>
        <end position="685"/>
    </location>
</feature>
<keyword evidence="1" id="KW-0175">Coiled coil</keyword>
<feature type="compositionally biased region" description="Polar residues" evidence="2">
    <location>
        <begin position="662"/>
        <end position="671"/>
    </location>
</feature>
<organism evidence="3 4">
    <name type="scientific">Trichobilharzia regenti</name>
    <name type="common">Nasal bird schistosome</name>
    <dbReference type="NCBI Taxonomy" id="157069"/>
    <lineage>
        <taxon>Eukaryota</taxon>
        <taxon>Metazoa</taxon>
        <taxon>Spiralia</taxon>
        <taxon>Lophotrochozoa</taxon>
        <taxon>Platyhelminthes</taxon>
        <taxon>Trematoda</taxon>
        <taxon>Digenea</taxon>
        <taxon>Strigeidida</taxon>
        <taxon>Schistosomatoidea</taxon>
        <taxon>Schistosomatidae</taxon>
        <taxon>Trichobilharzia</taxon>
    </lineage>
</organism>
<evidence type="ECO:0000256" key="1">
    <source>
        <dbReference type="SAM" id="Coils"/>
    </source>
</evidence>
<dbReference type="Proteomes" id="UP000050795">
    <property type="component" value="Unassembled WGS sequence"/>
</dbReference>
<feature type="region of interest" description="Disordered" evidence="2">
    <location>
        <begin position="521"/>
        <end position="540"/>
    </location>
</feature>
<dbReference type="WBParaSite" id="TREG1_83060.1">
    <property type="protein sequence ID" value="TREG1_83060.1"/>
    <property type="gene ID" value="TREG1_83060"/>
</dbReference>
<sequence length="1181" mass="133019">MSNLTITHSNMLKSSIAKNEQITVCTENNENSANTSQISPSSSCYSGIRYNMLPVNTYKCQSNVQQFCGASMNKSDEYSSMYTLSEDKYTFETMSSSLDKTRSTNDCMTESQNGYDLSTLSNFSEDNVSKMQSLIQRQTETVERLKQLNTDLLKLLHEEWSITGTVPPGYESLCIELGICNKPLKNTSYPLSHLLVHKVSTVSTKAEYYEYLQNKRKFSPLINMMSTRRSSIRSRASKIERVIDDCLLPNDEVTGNYHSKARRLVEAFGRSISTELFPNKQLNNLTGSLDTCSNLNSSTHDYNTVSFPLNKREYRKDTKTENSLTSLECYRVKHMTMSTSISDYSSFLSTDYSPTAVSLGRDYQSLKNAKNKNEARVLLSDLKSNSSTNINANFYNNNENIHNTNYASDSDDDNTNCSMKFNYSINKEIVESEGQHLQLNLRSSNDSYENVEDIRRATYEIELKRLEVDFAVISQLYSVHKQRAKETKCESYKIAYKSNSKKLKDITQQINHIKTVLLSNDEKSESQTTTSSTQKLIQKQAFRRRKTWNPLKLSTSNRKANEITSHRLSKHETINCHGYSSPMITNTANKFSNIPTKPDPDCFTGQKTATVTRKRLQNISARRTSILPIGSYHSLRKSLDCHEDLSQKLECRFPESSKCFSTRDTFPTNPESNPPNPIDRTPSKKDACCEQRATVIPFERSTDISAHESNYLHSVNSATVDPLKLTSFDETETSATKIPDAVRIVTRHREGKYTVNTRKRSQSLSSELLILSVDDTFSLPRGLLNKIARVRSLPHFNSERVFSSNCLPGQNKMKKCTVPESYSVDGKLKNFKIKPTSVTIQSSGIGLNNSSASVPYTDSLRMSNPDCLKCMPKKTTSSNTSSSNWSTSGCSCLSSQTTNSSPYKEVVSTPNASFNGKENQATYRQLDEVSLTFLDEYSDTPSAHISEKTSQMKVSLRSTNERGRRLPIPLMEVTNTQPFGVLVSARCICSCLSENGQTKLSVCQCSHSENVIVNDLPLYTATELPESCSHNENDREFLLSSVYYSDATQSVNLESDERLHSQTISNLCLSPKPNSHERYQRNDSQLSFRTPTNADSTQSKKLSTLKRSNSGLKGRLSLKPFSLIKRAVSKVATNSIRRSLNSDSPFIVHQKTKHTVGPTILPSLITERRMDMKSTKEVMKA</sequence>
<reference evidence="3" key="1">
    <citation type="submission" date="2022-06" db="EMBL/GenBank/DDBJ databases">
        <authorList>
            <person name="Berger JAMES D."/>
            <person name="Berger JAMES D."/>
        </authorList>
    </citation>
    <scope>NUCLEOTIDE SEQUENCE [LARGE SCALE GENOMIC DNA]</scope>
</reference>
<proteinExistence type="predicted"/>
<evidence type="ECO:0000313" key="4">
    <source>
        <dbReference type="WBParaSite" id="TREG1_83060.1"/>
    </source>
</evidence>
<protein>
    <submittedName>
        <fullName evidence="4">Uncharacterized protein</fullName>
    </submittedName>
</protein>
<evidence type="ECO:0000256" key="2">
    <source>
        <dbReference type="SAM" id="MobiDB-lite"/>
    </source>
</evidence>
<reference evidence="4" key="2">
    <citation type="submission" date="2023-11" db="UniProtKB">
        <authorList>
            <consortium name="WormBaseParasite"/>
        </authorList>
    </citation>
    <scope>IDENTIFICATION</scope>
</reference>
<name>A0AA85KEG0_TRIRE</name>